<reference evidence="3 4" key="1">
    <citation type="journal article" date="2012" name="J. Bacteriol.">
        <title>Genome Sequence of the Alkane-Degrading Bacterium Alcanivorax hongdengensis Type Strain A-11-3.</title>
        <authorList>
            <person name="Lai Q."/>
            <person name="Shao Z."/>
        </authorList>
    </citation>
    <scope>NUCLEOTIDE SEQUENCE [LARGE SCALE GENOMIC DNA]</scope>
    <source>
        <strain evidence="3 4">A-11-3</strain>
    </source>
</reference>
<dbReference type="InterPro" id="IPR006076">
    <property type="entry name" value="FAD-dep_OxRdtase"/>
</dbReference>
<dbReference type="SUPFAM" id="SSF51905">
    <property type="entry name" value="FAD/NAD(P)-binding domain"/>
    <property type="match status" value="1"/>
</dbReference>
<dbReference type="eggNOG" id="COG0665">
    <property type="taxonomic scope" value="Bacteria"/>
</dbReference>
<dbReference type="RefSeq" id="WP_008928928.1">
    <property type="nucleotide sequence ID" value="NZ_AMRJ01000011.1"/>
</dbReference>
<dbReference type="Gene3D" id="3.30.9.10">
    <property type="entry name" value="D-Amino Acid Oxidase, subunit A, domain 2"/>
    <property type="match status" value="1"/>
</dbReference>
<dbReference type="SUPFAM" id="SSF54373">
    <property type="entry name" value="FAD-linked reductases, C-terminal domain"/>
    <property type="match status" value="1"/>
</dbReference>
<evidence type="ECO:0000259" key="2">
    <source>
        <dbReference type="Pfam" id="PF01266"/>
    </source>
</evidence>
<dbReference type="AlphaFoldDB" id="L0WC28"/>
<protein>
    <submittedName>
        <fullName evidence="3">Oxidoreductase</fullName>
    </submittedName>
</protein>
<evidence type="ECO:0000313" key="4">
    <source>
        <dbReference type="Proteomes" id="UP000010164"/>
    </source>
</evidence>
<dbReference type="PANTHER" id="PTHR13847">
    <property type="entry name" value="SARCOSINE DEHYDROGENASE-RELATED"/>
    <property type="match status" value="1"/>
</dbReference>
<dbReference type="GO" id="GO:0005737">
    <property type="term" value="C:cytoplasm"/>
    <property type="evidence" value="ECO:0007669"/>
    <property type="project" value="TreeGrafter"/>
</dbReference>
<dbReference type="Proteomes" id="UP000010164">
    <property type="component" value="Unassembled WGS sequence"/>
</dbReference>
<dbReference type="STRING" id="1177179.A11A3_08745"/>
<dbReference type="PATRIC" id="fig|1177179.3.peg.1747"/>
<comment type="caution">
    <text evidence="3">The sequence shown here is derived from an EMBL/GenBank/DDBJ whole genome shotgun (WGS) entry which is preliminary data.</text>
</comment>
<dbReference type="GO" id="GO:0016491">
    <property type="term" value="F:oxidoreductase activity"/>
    <property type="evidence" value="ECO:0007669"/>
    <property type="project" value="UniProtKB-KW"/>
</dbReference>
<keyword evidence="4" id="KW-1185">Reference proteome</keyword>
<dbReference type="PANTHER" id="PTHR13847:SF289">
    <property type="entry name" value="GLYCINE OXIDASE"/>
    <property type="match status" value="1"/>
</dbReference>
<keyword evidence="1" id="KW-0560">Oxidoreductase</keyword>
<evidence type="ECO:0000313" key="3">
    <source>
        <dbReference type="EMBL" id="EKF74496.1"/>
    </source>
</evidence>
<dbReference type="InterPro" id="IPR036188">
    <property type="entry name" value="FAD/NAD-bd_sf"/>
</dbReference>
<evidence type="ECO:0000256" key="1">
    <source>
        <dbReference type="ARBA" id="ARBA00023002"/>
    </source>
</evidence>
<dbReference type="Pfam" id="PF01266">
    <property type="entry name" value="DAO"/>
    <property type="match status" value="1"/>
</dbReference>
<sequence length="358" mass="38684">MSDVLIVGGGIVGLLSALELTERGRQVTLVDDGQPWPASWAGGGILSPLHAWRYPQAMNRLTFDAVSRYGHLINRLAGAGLVDRSALHHCGLWVQTRDDETREALDWARDVAIEAEPATASSVMPDSPLGDGVWFPALANIRNPRLLSALRGYLLHQGVRFMTGRVDTVRRLGGRPDVLLDNGRALQSVQVLVCAGFESERLLKNMGVKLPLFAAKGEMLLYSMSPGQVPAVMLTDNGYLIPRSDGAVLVGSTLQKGDSSRYPTVAGRYRLESLAADLWPVLSRHKPDFHWAGVRPGCGRPYPYMGSVPGMPGVFAAVGHYRNGLVAAPASAELMAQLMCSQAPEIDPRPYQLSPVSS</sequence>
<proteinExistence type="predicted"/>
<dbReference type="Gene3D" id="3.50.50.60">
    <property type="entry name" value="FAD/NAD(P)-binding domain"/>
    <property type="match status" value="1"/>
</dbReference>
<name>L0WC28_9GAMM</name>
<dbReference type="EMBL" id="AMRJ01000011">
    <property type="protein sequence ID" value="EKF74496.1"/>
    <property type="molecule type" value="Genomic_DNA"/>
</dbReference>
<feature type="domain" description="FAD dependent oxidoreductase" evidence="2">
    <location>
        <begin position="3"/>
        <end position="338"/>
    </location>
</feature>
<gene>
    <name evidence="3" type="ORF">A11A3_08745</name>
</gene>
<accession>L0WC28</accession>
<organism evidence="3 4">
    <name type="scientific">Alcanivorax hongdengensis A-11-3</name>
    <dbReference type="NCBI Taxonomy" id="1177179"/>
    <lineage>
        <taxon>Bacteria</taxon>
        <taxon>Pseudomonadati</taxon>
        <taxon>Pseudomonadota</taxon>
        <taxon>Gammaproteobacteria</taxon>
        <taxon>Oceanospirillales</taxon>
        <taxon>Alcanivoracaceae</taxon>
        <taxon>Alcanivorax</taxon>
    </lineage>
</organism>
<dbReference type="OrthoDB" id="9805337at2"/>